<keyword evidence="1" id="KW-0472">Membrane</keyword>
<proteinExistence type="predicted"/>
<keyword evidence="1" id="KW-0812">Transmembrane</keyword>
<comment type="caution">
    <text evidence="2">The sequence shown here is derived from an EMBL/GenBank/DDBJ whole genome shotgun (WGS) entry which is preliminary data.</text>
</comment>
<name>A0A948X0B9_9LACO</name>
<accession>A0A948X0B9</accession>
<evidence type="ECO:0000313" key="2">
    <source>
        <dbReference type="EMBL" id="MBU3851146.1"/>
    </source>
</evidence>
<keyword evidence="1" id="KW-1133">Transmembrane helix</keyword>
<dbReference type="EMBL" id="JAHLFS010000006">
    <property type="protein sequence ID" value="MBU3851146.1"/>
    <property type="molecule type" value="Genomic_DNA"/>
</dbReference>
<dbReference type="Proteomes" id="UP000777303">
    <property type="component" value="Unassembled WGS sequence"/>
</dbReference>
<evidence type="ECO:0000256" key="1">
    <source>
        <dbReference type="SAM" id="Phobius"/>
    </source>
</evidence>
<reference evidence="2" key="1">
    <citation type="journal article" date="2021" name="PeerJ">
        <title>Extensive microbial diversity within the chicken gut microbiome revealed by metagenomics and culture.</title>
        <authorList>
            <person name="Gilroy R."/>
            <person name="Ravi A."/>
            <person name="Getino M."/>
            <person name="Pursley I."/>
            <person name="Horton D.L."/>
            <person name="Alikhan N.F."/>
            <person name="Baker D."/>
            <person name="Gharbi K."/>
            <person name="Hall N."/>
            <person name="Watson M."/>
            <person name="Adriaenssens E.M."/>
            <person name="Foster-Nyarko E."/>
            <person name="Jarju S."/>
            <person name="Secka A."/>
            <person name="Antonio M."/>
            <person name="Oren A."/>
            <person name="Chaudhuri R.R."/>
            <person name="La Ragione R."/>
            <person name="Hildebrand F."/>
            <person name="Pallen M.J."/>
        </authorList>
    </citation>
    <scope>NUCLEOTIDE SEQUENCE</scope>
    <source>
        <strain evidence="2">F6-6636</strain>
    </source>
</reference>
<feature type="transmembrane region" description="Helical" evidence="1">
    <location>
        <begin position="45"/>
        <end position="66"/>
    </location>
</feature>
<feature type="transmembrane region" description="Helical" evidence="1">
    <location>
        <begin position="6"/>
        <end position="21"/>
    </location>
</feature>
<feature type="transmembrane region" description="Helical" evidence="1">
    <location>
        <begin position="78"/>
        <end position="101"/>
    </location>
</feature>
<gene>
    <name evidence="2" type="ORF">H9901_00315</name>
</gene>
<dbReference type="AlphaFoldDB" id="A0A948X0B9"/>
<protein>
    <submittedName>
        <fullName evidence="2">Uncharacterized protein</fullName>
    </submittedName>
</protein>
<evidence type="ECO:0000313" key="3">
    <source>
        <dbReference type="Proteomes" id="UP000777303"/>
    </source>
</evidence>
<sequence>MRQLALLLITLGVILFIYGWLNKRCLRQLDQETTQARLLFNIKRLWGWSMIIFCAFALLCLFPRYLVNYYHHLYKTNIMWLVNITMTTLSILATLLGIIITRLAENKNRMREEISWWNDLFALETQHSYTLADVIKFNAYLNISRTKEYQLDRIIEQHLVALLHHYQPGNEKCVYDFKELKLTQPLTFADSQQLRKWIHALLQRDWDINTKFIWK</sequence>
<reference evidence="2" key="2">
    <citation type="submission" date="2021-04" db="EMBL/GenBank/DDBJ databases">
        <authorList>
            <person name="Gilroy R."/>
        </authorList>
    </citation>
    <scope>NUCLEOTIDE SEQUENCE</scope>
    <source>
        <strain evidence="2">F6-6636</strain>
    </source>
</reference>
<organism evidence="2 3">
    <name type="scientific">Candidatus Paralactobacillus gallistercoris</name>
    <dbReference type="NCBI Taxonomy" id="2838724"/>
    <lineage>
        <taxon>Bacteria</taxon>
        <taxon>Bacillati</taxon>
        <taxon>Bacillota</taxon>
        <taxon>Bacilli</taxon>
        <taxon>Lactobacillales</taxon>
        <taxon>Lactobacillaceae</taxon>
        <taxon>Lactobacillus</taxon>
    </lineage>
</organism>